<dbReference type="Pfam" id="PF02518">
    <property type="entry name" value="HATPase_c"/>
    <property type="match status" value="1"/>
</dbReference>
<dbReference type="GO" id="GO:0005524">
    <property type="term" value="F:ATP binding"/>
    <property type="evidence" value="ECO:0007669"/>
    <property type="project" value="UniProtKB-KW"/>
</dbReference>
<evidence type="ECO:0000256" key="6">
    <source>
        <dbReference type="ARBA" id="ARBA00022679"/>
    </source>
</evidence>
<dbReference type="InterPro" id="IPR003594">
    <property type="entry name" value="HATPase_dom"/>
</dbReference>
<sequence>MKLFWRDHFSLVIFNIIQLVLVLSIYWMDGYRNLSTALYSVFFGFILLLVYLLFRYVMYSGLYRILSTANIKDLDELIQMKVLNPLAASLQHLLLQYYRLYQSRIHQLEHQQRDHITFINQWVHQMKTPLSVIHLILKGKIDPESDQIHDEIDRMGKGLDMILYMSRLESFEPDFHVEPVVLRKLVSDVIYDNKRLLIRNEIYPSNEVDEQLSVITDAKWLRFIINQLVTNAVKYSSGHARSLKLMSDVREHVIVLEVQDEGIGIPKKDIERVFEAYYTGENGRKYRESTGMGLYLVSEICKRLDHGIQLKSTVGEGTTVQILFSIGK</sequence>
<dbReference type="OrthoDB" id="9780487at2"/>
<evidence type="ECO:0000256" key="2">
    <source>
        <dbReference type="ARBA" id="ARBA00004651"/>
    </source>
</evidence>
<dbReference type="GO" id="GO:0016036">
    <property type="term" value="P:cellular response to phosphate starvation"/>
    <property type="evidence" value="ECO:0007669"/>
    <property type="project" value="TreeGrafter"/>
</dbReference>
<dbReference type="GO" id="GO:0004721">
    <property type="term" value="F:phosphoprotein phosphatase activity"/>
    <property type="evidence" value="ECO:0007669"/>
    <property type="project" value="TreeGrafter"/>
</dbReference>
<dbReference type="GO" id="GO:0005886">
    <property type="term" value="C:plasma membrane"/>
    <property type="evidence" value="ECO:0007669"/>
    <property type="project" value="UniProtKB-SubCell"/>
</dbReference>
<keyword evidence="12" id="KW-0902">Two-component regulatory system</keyword>
<keyword evidence="10" id="KW-0067">ATP-binding</keyword>
<feature type="transmembrane region" description="Helical" evidence="14">
    <location>
        <begin position="34"/>
        <end position="54"/>
    </location>
</feature>
<comment type="caution">
    <text evidence="16">The sequence shown here is derived from an EMBL/GenBank/DDBJ whole genome shotgun (WGS) entry which is preliminary data.</text>
</comment>
<dbReference type="EC" id="2.7.13.3" evidence="3"/>
<gene>
    <name evidence="16" type="ORF">QD47_20940</name>
</gene>
<dbReference type="InterPro" id="IPR036097">
    <property type="entry name" value="HisK_dim/P_sf"/>
</dbReference>
<dbReference type="InterPro" id="IPR036890">
    <property type="entry name" value="HATPase_C_sf"/>
</dbReference>
<dbReference type="GO" id="GO:0000155">
    <property type="term" value="F:phosphorelay sensor kinase activity"/>
    <property type="evidence" value="ECO:0007669"/>
    <property type="project" value="InterPro"/>
</dbReference>
<dbReference type="PANTHER" id="PTHR45453:SF2">
    <property type="entry name" value="HISTIDINE KINASE"/>
    <property type="match status" value="1"/>
</dbReference>
<dbReference type="InterPro" id="IPR005467">
    <property type="entry name" value="His_kinase_dom"/>
</dbReference>
<keyword evidence="9" id="KW-0418">Kinase</keyword>
<dbReference type="Proteomes" id="UP000032534">
    <property type="component" value="Unassembled WGS sequence"/>
</dbReference>
<dbReference type="RefSeq" id="WP_044647953.1">
    <property type="nucleotide sequence ID" value="NZ_JTHP01000050.1"/>
</dbReference>
<evidence type="ECO:0000256" key="14">
    <source>
        <dbReference type="SAM" id="Phobius"/>
    </source>
</evidence>
<keyword evidence="6" id="KW-0808">Transferase</keyword>
<comment type="catalytic activity">
    <reaction evidence="1">
        <text>ATP + protein L-histidine = ADP + protein N-phospho-L-histidine.</text>
        <dbReference type="EC" id="2.7.13.3"/>
    </reaction>
</comment>
<dbReference type="PRINTS" id="PR00344">
    <property type="entry name" value="BCTRLSENSOR"/>
</dbReference>
<evidence type="ECO:0000259" key="15">
    <source>
        <dbReference type="PROSITE" id="PS50109"/>
    </source>
</evidence>
<evidence type="ECO:0000313" key="16">
    <source>
        <dbReference type="EMBL" id="KJD43732.1"/>
    </source>
</evidence>
<dbReference type="PROSITE" id="PS50109">
    <property type="entry name" value="HIS_KIN"/>
    <property type="match status" value="1"/>
</dbReference>
<protein>
    <recommendedName>
        <fullName evidence="3">histidine kinase</fullName>
        <ecNumber evidence="3">2.7.13.3</ecNumber>
    </recommendedName>
</protein>
<dbReference type="CDD" id="cd00082">
    <property type="entry name" value="HisKA"/>
    <property type="match status" value="1"/>
</dbReference>
<comment type="subcellular location">
    <subcellularLocation>
        <location evidence="2">Cell membrane</location>
        <topology evidence="2">Multi-pass membrane protein</topology>
    </subcellularLocation>
</comment>
<dbReference type="EMBL" id="JTHP01000050">
    <property type="protein sequence ID" value="KJD43732.1"/>
    <property type="molecule type" value="Genomic_DNA"/>
</dbReference>
<feature type="domain" description="Histidine kinase" evidence="15">
    <location>
        <begin position="121"/>
        <end position="328"/>
    </location>
</feature>
<feature type="transmembrane region" description="Helical" evidence="14">
    <location>
        <begin position="9"/>
        <end position="28"/>
    </location>
</feature>
<organism evidence="16 17">
    <name type="scientific">Paenibacillus terrae</name>
    <dbReference type="NCBI Taxonomy" id="159743"/>
    <lineage>
        <taxon>Bacteria</taxon>
        <taxon>Bacillati</taxon>
        <taxon>Bacillota</taxon>
        <taxon>Bacilli</taxon>
        <taxon>Bacillales</taxon>
        <taxon>Paenibacillaceae</taxon>
        <taxon>Paenibacillus</taxon>
    </lineage>
</organism>
<evidence type="ECO:0000256" key="5">
    <source>
        <dbReference type="ARBA" id="ARBA00022553"/>
    </source>
</evidence>
<evidence type="ECO:0000256" key="13">
    <source>
        <dbReference type="ARBA" id="ARBA00023136"/>
    </source>
</evidence>
<keyword evidence="8" id="KW-0547">Nucleotide-binding</keyword>
<dbReference type="SMART" id="SM00388">
    <property type="entry name" value="HisKA"/>
    <property type="match status" value="1"/>
</dbReference>
<evidence type="ECO:0000256" key="10">
    <source>
        <dbReference type="ARBA" id="ARBA00022840"/>
    </source>
</evidence>
<evidence type="ECO:0000256" key="4">
    <source>
        <dbReference type="ARBA" id="ARBA00022475"/>
    </source>
</evidence>
<dbReference type="InterPro" id="IPR003661">
    <property type="entry name" value="HisK_dim/P_dom"/>
</dbReference>
<proteinExistence type="predicted"/>
<dbReference type="SUPFAM" id="SSF47384">
    <property type="entry name" value="Homodimeric domain of signal transducing histidine kinase"/>
    <property type="match status" value="1"/>
</dbReference>
<evidence type="ECO:0000256" key="7">
    <source>
        <dbReference type="ARBA" id="ARBA00022692"/>
    </source>
</evidence>
<dbReference type="Gene3D" id="3.30.565.10">
    <property type="entry name" value="Histidine kinase-like ATPase, C-terminal domain"/>
    <property type="match status" value="1"/>
</dbReference>
<evidence type="ECO:0000256" key="11">
    <source>
        <dbReference type="ARBA" id="ARBA00022989"/>
    </source>
</evidence>
<dbReference type="SUPFAM" id="SSF55874">
    <property type="entry name" value="ATPase domain of HSP90 chaperone/DNA topoisomerase II/histidine kinase"/>
    <property type="match status" value="1"/>
</dbReference>
<dbReference type="AlphaFoldDB" id="A0A0D7X155"/>
<evidence type="ECO:0000313" key="17">
    <source>
        <dbReference type="Proteomes" id="UP000032534"/>
    </source>
</evidence>
<dbReference type="PATRIC" id="fig|159743.3.peg.4651"/>
<evidence type="ECO:0000256" key="1">
    <source>
        <dbReference type="ARBA" id="ARBA00000085"/>
    </source>
</evidence>
<keyword evidence="4" id="KW-1003">Cell membrane</keyword>
<dbReference type="InterPro" id="IPR050351">
    <property type="entry name" value="BphY/WalK/GraS-like"/>
</dbReference>
<keyword evidence="13 14" id="KW-0472">Membrane</keyword>
<keyword evidence="17" id="KW-1185">Reference proteome</keyword>
<evidence type="ECO:0000256" key="9">
    <source>
        <dbReference type="ARBA" id="ARBA00022777"/>
    </source>
</evidence>
<name>A0A0D7X155_9BACL</name>
<keyword evidence="7 14" id="KW-0812">Transmembrane</keyword>
<evidence type="ECO:0000256" key="12">
    <source>
        <dbReference type="ARBA" id="ARBA00023012"/>
    </source>
</evidence>
<accession>A0A0D7X155</accession>
<dbReference type="PANTHER" id="PTHR45453">
    <property type="entry name" value="PHOSPHATE REGULON SENSOR PROTEIN PHOR"/>
    <property type="match status" value="1"/>
</dbReference>
<keyword evidence="5" id="KW-0597">Phosphoprotein</keyword>
<dbReference type="InterPro" id="IPR004358">
    <property type="entry name" value="Sig_transdc_His_kin-like_C"/>
</dbReference>
<keyword evidence="11 14" id="KW-1133">Transmembrane helix</keyword>
<evidence type="ECO:0000256" key="3">
    <source>
        <dbReference type="ARBA" id="ARBA00012438"/>
    </source>
</evidence>
<dbReference type="SMART" id="SM00387">
    <property type="entry name" value="HATPase_c"/>
    <property type="match status" value="1"/>
</dbReference>
<reference evidence="16 17" key="1">
    <citation type="submission" date="2014-11" db="EMBL/GenBank/DDBJ databases">
        <title>Draft Genome Sequences of Paenibacillus polymyxa NRRL B-30509 and Paenibacillus terrae NRRL B-30644, Strains from a Poultry Environment that Produce Tridecaptin A and Paenicidins.</title>
        <authorList>
            <person name="van Belkum M.J."/>
            <person name="Lohans C.T."/>
            <person name="Vederas J.C."/>
        </authorList>
    </citation>
    <scope>NUCLEOTIDE SEQUENCE [LARGE SCALE GENOMIC DNA]</scope>
    <source>
        <strain evidence="16 17">NRRL B-30644</strain>
    </source>
</reference>
<evidence type="ECO:0000256" key="8">
    <source>
        <dbReference type="ARBA" id="ARBA00022741"/>
    </source>
</evidence>